<dbReference type="EMBL" id="BKCJ011172139">
    <property type="protein sequence ID" value="GFC98433.1"/>
    <property type="molecule type" value="Genomic_DNA"/>
</dbReference>
<proteinExistence type="predicted"/>
<evidence type="ECO:0000313" key="1">
    <source>
        <dbReference type="EMBL" id="GFC98433.1"/>
    </source>
</evidence>
<dbReference type="AlphaFoldDB" id="A0A699SNM9"/>
<reference evidence="1" key="1">
    <citation type="journal article" date="2019" name="Sci. Rep.">
        <title>Draft genome of Tanacetum cinerariifolium, the natural source of mosquito coil.</title>
        <authorList>
            <person name="Yamashiro T."/>
            <person name="Shiraishi A."/>
            <person name="Satake H."/>
            <person name="Nakayama K."/>
        </authorList>
    </citation>
    <scope>NUCLEOTIDE SEQUENCE</scope>
</reference>
<keyword evidence="1" id="KW-0548">Nucleotidyltransferase</keyword>
<dbReference type="GO" id="GO:0003964">
    <property type="term" value="F:RNA-directed DNA polymerase activity"/>
    <property type="evidence" value="ECO:0007669"/>
    <property type="project" value="UniProtKB-KW"/>
</dbReference>
<keyword evidence="1" id="KW-0808">Transferase</keyword>
<sequence length="94" mass="10744">MLLVTQLDTFYNGLTLSNRDTINAAAGGTLMQKTPEEFYKLIGNMTAHQNHWDTSVICDETSRNISSTFTTKSPKVVRQLEMMNTNFSEMMRQF</sequence>
<comment type="caution">
    <text evidence="1">The sequence shown here is derived from an EMBL/GenBank/DDBJ whole genome shotgun (WGS) entry which is preliminary data.</text>
</comment>
<gene>
    <name evidence="1" type="ORF">Tci_870403</name>
</gene>
<keyword evidence="1" id="KW-0695">RNA-directed DNA polymerase</keyword>
<protein>
    <submittedName>
        <fullName evidence="1">Reverse transcriptase domain-containing protein</fullName>
    </submittedName>
</protein>
<name>A0A699SNM9_TANCI</name>
<accession>A0A699SNM9</accession>
<organism evidence="1">
    <name type="scientific">Tanacetum cinerariifolium</name>
    <name type="common">Dalmatian daisy</name>
    <name type="synonym">Chrysanthemum cinerariifolium</name>
    <dbReference type="NCBI Taxonomy" id="118510"/>
    <lineage>
        <taxon>Eukaryota</taxon>
        <taxon>Viridiplantae</taxon>
        <taxon>Streptophyta</taxon>
        <taxon>Embryophyta</taxon>
        <taxon>Tracheophyta</taxon>
        <taxon>Spermatophyta</taxon>
        <taxon>Magnoliopsida</taxon>
        <taxon>eudicotyledons</taxon>
        <taxon>Gunneridae</taxon>
        <taxon>Pentapetalae</taxon>
        <taxon>asterids</taxon>
        <taxon>campanulids</taxon>
        <taxon>Asterales</taxon>
        <taxon>Asteraceae</taxon>
        <taxon>Asteroideae</taxon>
        <taxon>Anthemideae</taxon>
        <taxon>Anthemidinae</taxon>
        <taxon>Tanacetum</taxon>
    </lineage>
</organism>